<evidence type="ECO:0000313" key="3">
    <source>
        <dbReference type="Proteomes" id="UP000176629"/>
    </source>
</evidence>
<feature type="transmembrane region" description="Helical" evidence="1">
    <location>
        <begin position="12"/>
        <end position="33"/>
    </location>
</feature>
<organism evidence="2 3">
    <name type="scientific">Candidatus Nomurabacteria bacterium RIFCSPLOWO2_01_FULL_40_18</name>
    <dbReference type="NCBI Taxonomy" id="1801773"/>
    <lineage>
        <taxon>Bacteria</taxon>
        <taxon>Candidatus Nomuraibacteriota</taxon>
    </lineage>
</organism>
<feature type="transmembrane region" description="Helical" evidence="1">
    <location>
        <begin position="72"/>
        <end position="93"/>
    </location>
</feature>
<dbReference type="EMBL" id="MFUX01000013">
    <property type="protein sequence ID" value="OGI94676.1"/>
    <property type="molecule type" value="Genomic_DNA"/>
</dbReference>
<protein>
    <submittedName>
        <fullName evidence="2">Uncharacterized protein</fullName>
    </submittedName>
</protein>
<feature type="transmembrane region" description="Helical" evidence="1">
    <location>
        <begin position="45"/>
        <end position="63"/>
    </location>
</feature>
<comment type="caution">
    <text evidence="2">The sequence shown here is derived from an EMBL/GenBank/DDBJ whole genome shotgun (WGS) entry which is preliminary data.</text>
</comment>
<keyword evidence="1" id="KW-1133">Transmembrane helix</keyword>
<gene>
    <name evidence="2" type="ORF">A3A03_00075</name>
</gene>
<evidence type="ECO:0000313" key="2">
    <source>
        <dbReference type="EMBL" id="OGI94676.1"/>
    </source>
</evidence>
<dbReference type="Proteomes" id="UP000176629">
    <property type="component" value="Unassembled WGS sequence"/>
</dbReference>
<proteinExistence type="predicted"/>
<keyword evidence="1" id="KW-0812">Transmembrane</keyword>
<dbReference type="STRING" id="1801773.A3A03_00075"/>
<accession>A0A1F6XKM6</accession>
<reference evidence="2 3" key="1">
    <citation type="journal article" date="2016" name="Nat. Commun.">
        <title>Thousands of microbial genomes shed light on interconnected biogeochemical processes in an aquifer system.</title>
        <authorList>
            <person name="Anantharaman K."/>
            <person name="Brown C.T."/>
            <person name="Hug L.A."/>
            <person name="Sharon I."/>
            <person name="Castelle C.J."/>
            <person name="Probst A.J."/>
            <person name="Thomas B.C."/>
            <person name="Singh A."/>
            <person name="Wilkins M.J."/>
            <person name="Karaoz U."/>
            <person name="Brodie E.L."/>
            <person name="Williams K.H."/>
            <person name="Hubbard S.S."/>
            <person name="Banfield J.F."/>
        </authorList>
    </citation>
    <scope>NUCLEOTIDE SEQUENCE [LARGE SCALE GENOMIC DNA]</scope>
</reference>
<keyword evidence="1" id="KW-0472">Membrane</keyword>
<name>A0A1F6XKM6_9BACT</name>
<evidence type="ECO:0000256" key="1">
    <source>
        <dbReference type="SAM" id="Phobius"/>
    </source>
</evidence>
<sequence length="99" mass="11505">MKPKTYQRRFDSAFTWALISILAQFILDCAKWPFWKIWDFFKSRWAIPILVVAFEALAMYSGLSSLLPRHPVVATLFGVFIAIFTTITLFLVWPEKSEG</sequence>
<dbReference type="AlphaFoldDB" id="A0A1F6XKM6"/>